<protein>
    <submittedName>
        <fullName evidence="3">Uncharacterized protein</fullName>
    </submittedName>
</protein>
<evidence type="ECO:0000256" key="2">
    <source>
        <dbReference type="SAM" id="Phobius"/>
    </source>
</evidence>
<name>A0ABZ1JFH0_9ACTN</name>
<feature type="compositionally biased region" description="Basic and acidic residues" evidence="1">
    <location>
        <begin position="26"/>
        <end position="65"/>
    </location>
</feature>
<reference evidence="3" key="1">
    <citation type="submission" date="2022-10" db="EMBL/GenBank/DDBJ databases">
        <title>The complete genomes of actinobacterial strains from the NBC collection.</title>
        <authorList>
            <person name="Joergensen T.S."/>
            <person name="Alvarez Arevalo M."/>
            <person name="Sterndorff E.B."/>
            <person name="Faurdal D."/>
            <person name="Vuksanovic O."/>
            <person name="Mourched A.-S."/>
            <person name="Charusanti P."/>
            <person name="Shaw S."/>
            <person name="Blin K."/>
            <person name="Weber T."/>
        </authorList>
    </citation>
    <scope>NUCLEOTIDE SEQUENCE</scope>
    <source>
        <strain evidence="3">NBC_00189</strain>
    </source>
</reference>
<feature type="compositionally biased region" description="Low complexity" evidence="1">
    <location>
        <begin position="129"/>
        <end position="144"/>
    </location>
</feature>
<accession>A0ABZ1JFH0</accession>
<feature type="region of interest" description="Disordered" evidence="1">
    <location>
        <begin position="116"/>
        <end position="155"/>
    </location>
</feature>
<proteinExistence type="predicted"/>
<gene>
    <name evidence="3" type="ORF">OG288_17835</name>
</gene>
<feature type="compositionally biased region" description="Polar residues" evidence="1">
    <location>
        <begin position="1"/>
        <end position="12"/>
    </location>
</feature>
<sequence length="408" mass="42988">MSEKPSGQSGQSGEPDGSGESIPDDVWERFVQDSERDIRLSEAPKEPSARARMVTERLRRQEARGELPPAWRADPVGPRAKGRGARRRKVWTVIGVPLALAVAVVAMKPSLLPGDPFGTDANADTGSRSASPLPAETAPETAAPGSVPGTATLDEPFAGSPAARYADGAAGIVLPEAKAVGVFSKAQVEAALEQSKVLLVDANINGRTLLGGTPETVLGKVLDPKQPELVDELRSSLRKPGKGHDPLRFFSRFDRDEVRLVGDVVKTRGRTTFEAGEAGALDIHVDYTFVYALAPADPDSTEVARTIVRRVIDLRLLDPAKYEATPGRLAVTRYDDDIANSACDVHDGFLHPRLASVGPTGAPPSGPAVDPYDRSRDIGDDSGDSGDSTDSGSSGDSGAEPCGTVSRT</sequence>
<feature type="compositionally biased region" description="Low complexity" evidence="1">
    <location>
        <begin position="385"/>
        <end position="398"/>
    </location>
</feature>
<dbReference type="RefSeq" id="WP_328937816.1">
    <property type="nucleotide sequence ID" value="NZ_CP108133.1"/>
</dbReference>
<dbReference type="Proteomes" id="UP001432166">
    <property type="component" value="Chromosome"/>
</dbReference>
<evidence type="ECO:0000313" key="3">
    <source>
        <dbReference type="EMBL" id="WTP50007.1"/>
    </source>
</evidence>
<keyword evidence="2" id="KW-1133">Transmembrane helix</keyword>
<feature type="region of interest" description="Disordered" evidence="1">
    <location>
        <begin position="354"/>
        <end position="408"/>
    </location>
</feature>
<organism evidence="3 4">
    <name type="scientific">Streptomyces tauricus</name>
    <dbReference type="NCBI Taxonomy" id="68274"/>
    <lineage>
        <taxon>Bacteria</taxon>
        <taxon>Bacillati</taxon>
        <taxon>Actinomycetota</taxon>
        <taxon>Actinomycetes</taxon>
        <taxon>Kitasatosporales</taxon>
        <taxon>Streptomycetaceae</taxon>
        <taxon>Streptomyces</taxon>
        <taxon>Streptomyces aurantiacus group</taxon>
    </lineage>
</organism>
<feature type="region of interest" description="Disordered" evidence="1">
    <location>
        <begin position="1"/>
        <end position="86"/>
    </location>
</feature>
<feature type="transmembrane region" description="Helical" evidence="2">
    <location>
        <begin position="90"/>
        <end position="107"/>
    </location>
</feature>
<dbReference type="EMBL" id="CP108133">
    <property type="protein sequence ID" value="WTP50007.1"/>
    <property type="molecule type" value="Genomic_DNA"/>
</dbReference>
<evidence type="ECO:0000256" key="1">
    <source>
        <dbReference type="SAM" id="MobiDB-lite"/>
    </source>
</evidence>
<keyword evidence="2" id="KW-0812">Transmembrane</keyword>
<keyword evidence="4" id="KW-1185">Reference proteome</keyword>
<evidence type="ECO:0000313" key="4">
    <source>
        <dbReference type="Proteomes" id="UP001432166"/>
    </source>
</evidence>
<keyword evidence="2" id="KW-0472">Membrane</keyword>